<dbReference type="AlphaFoldDB" id="A0A1I7YTZ0"/>
<organism evidence="1 2">
    <name type="scientific">Steinernema glaseri</name>
    <dbReference type="NCBI Taxonomy" id="37863"/>
    <lineage>
        <taxon>Eukaryota</taxon>
        <taxon>Metazoa</taxon>
        <taxon>Ecdysozoa</taxon>
        <taxon>Nematoda</taxon>
        <taxon>Chromadorea</taxon>
        <taxon>Rhabditida</taxon>
        <taxon>Tylenchina</taxon>
        <taxon>Panagrolaimomorpha</taxon>
        <taxon>Strongyloidoidea</taxon>
        <taxon>Steinernematidae</taxon>
        <taxon>Steinernema</taxon>
    </lineage>
</organism>
<evidence type="ECO:0000313" key="1">
    <source>
        <dbReference type="Proteomes" id="UP000095287"/>
    </source>
</evidence>
<evidence type="ECO:0000313" key="2">
    <source>
        <dbReference type="WBParaSite" id="L893_g19700.t1"/>
    </source>
</evidence>
<dbReference type="WBParaSite" id="L893_g19700.t1">
    <property type="protein sequence ID" value="L893_g19700.t1"/>
    <property type="gene ID" value="L893_g19700"/>
</dbReference>
<keyword evidence="1" id="KW-1185">Reference proteome</keyword>
<name>A0A1I7YTZ0_9BILA</name>
<proteinExistence type="predicted"/>
<accession>A0A1I7YTZ0</accession>
<reference evidence="2" key="1">
    <citation type="submission" date="2016-11" db="UniProtKB">
        <authorList>
            <consortium name="WormBaseParasite"/>
        </authorList>
    </citation>
    <scope>IDENTIFICATION</scope>
</reference>
<protein>
    <submittedName>
        <fullName evidence="2">Ovule protein</fullName>
    </submittedName>
</protein>
<sequence>MVSVIVAKKNMTLLEMPESSRKASIHPATSRKMKKDLVFYQDDLCFHPNFYRIPTPTYCHINDVVSRVPLMSALHLRLVFVHSPLLHDMQILVANNVTHCKIFYLQKSHILPSSGPFKAHPL</sequence>
<dbReference type="Proteomes" id="UP000095287">
    <property type="component" value="Unplaced"/>
</dbReference>